<dbReference type="Proteomes" id="UP001216674">
    <property type="component" value="Unassembled WGS sequence"/>
</dbReference>
<dbReference type="Gene3D" id="3.90.1300.10">
    <property type="entry name" value="Amidase signature (AS) domain"/>
    <property type="match status" value="1"/>
</dbReference>
<dbReference type="InterPro" id="IPR023631">
    <property type="entry name" value="Amidase_dom"/>
</dbReference>
<name>A0ABT6B2V9_9BURK</name>
<sequence length="478" mass="50216">MNIAEYASYDATGLAQEIRARRLSPDEAMAAARAAAASINPQLNALIDTFAAPLDYAPDGPFAGVPFLLKDLVLHARGVPCDNGSRMTAGRIVPQADTELMARFRRAGFATFGRTTTPEFGFNASTECRLHGPTRNPWQPQHSPGGSSGGAAAAVAAGIVPVAHANDGGGSIRIPAAACGLVGLKPSRGRTPAGPDHGMPLLGLGAEFVLTRSVRDCAAILDAVEGPDTGAVFHIERPAQRYASVTATPPRRLRVAVSTRFPGAGETHADCIAAVQTAAQALEAMGHQVEFASPEYCAESFARANMTAWTSFLAASALGAGQWIGRPYDGSGVEACTRACIEHGLALKALDLELALADMNTVARAVGRFFTRYDLLVTPVTRVPTAPLGLLDQDDPSLDARGWCDKVFDYCPFTPLFNVTGTPAISLPLGRSGELPLGVQFAAPMCDEATLLQVAAALEEALPWRARLPRIHAARMLA</sequence>
<dbReference type="EMBL" id="JARJLM010000661">
    <property type="protein sequence ID" value="MDF3839227.1"/>
    <property type="molecule type" value="Genomic_DNA"/>
</dbReference>
<dbReference type="RefSeq" id="WP_276268988.1">
    <property type="nucleotide sequence ID" value="NZ_JARJLM010000661.1"/>
</dbReference>
<dbReference type="PROSITE" id="PS00571">
    <property type="entry name" value="AMIDASES"/>
    <property type="match status" value="1"/>
</dbReference>
<dbReference type="InterPro" id="IPR020556">
    <property type="entry name" value="Amidase_CS"/>
</dbReference>
<reference evidence="3 4" key="1">
    <citation type="submission" date="2023-03" db="EMBL/GenBank/DDBJ databases">
        <title>Draft assemblies of triclosan tolerant bacteria isolated from returned activated sludge.</title>
        <authorList>
            <person name="Van Hamelsveld S."/>
        </authorList>
    </citation>
    <scope>NUCLEOTIDE SEQUENCE [LARGE SCALE GENOMIC DNA]</scope>
    <source>
        <strain evidence="3 4">GW210010_S58</strain>
    </source>
</reference>
<evidence type="ECO:0000313" key="4">
    <source>
        <dbReference type="Proteomes" id="UP001216674"/>
    </source>
</evidence>
<dbReference type="PANTHER" id="PTHR11895:SF7">
    <property type="entry name" value="GLUTAMYL-TRNA(GLN) AMIDOTRANSFERASE SUBUNIT A, MITOCHONDRIAL"/>
    <property type="match status" value="1"/>
</dbReference>
<dbReference type="Pfam" id="PF01425">
    <property type="entry name" value="Amidase"/>
    <property type="match status" value="1"/>
</dbReference>
<evidence type="ECO:0000256" key="1">
    <source>
        <dbReference type="ARBA" id="ARBA00009199"/>
    </source>
</evidence>
<feature type="domain" description="Amidase" evidence="2">
    <location>
        <begin position="48"/>
        <end position="452"/>
    </location>
</feature>
<dbReference type="InterPro" id="IPR036928">
    <property type="entry name" value="AS_sf"/>
</dbReference>
<evidence type="ECO:0000313" key="3">
    <source>
        <dbReference type="EMBL" id="MDF3839227.1"/>
    </source>
</evidence>
<organism evidence="3 4">
    <name type="scientific">Cupriavidus basilensis</name>
    <dbReference type="NCBI Taxonomy" id="68895"/>
    <lineage>
        <taxon>Bacteria</taxon>
        <taxon>Pseudomonadati</taxon>
        <taxon>Pseudomonadota</taxon>
        <taxon>Betaproteobacteria</taxon>
        <taxon>Burkholderiales</taxon>
        <taxon>Burkholderiaceae</taxon>
        <taxon>Cupriavidus</taxon>
    </lineage>
</organism>
<dbReference type="PANTHER" id="PTHR11895">
    <property type="entry name" value="TRANSAMIDASE"/>
    <property type="match status" value="1"/>
</dbReference>
<keyword evidence="4" id="KW-1185">Reference proteome</keyword>
<comment type="caution">
    <text evidence="3">The sequence shown here is derived from an EMBL/GenBank/DDBJ whole genome shotgun (WGS) entry which is preliminary data.</text>
</comment>
<gene>
    <name evidence="3" type="ORF">P3W85_40765</name>
</gene>
<proteinExistence type="inferred from homology"/>
<evidence type="ECO:0000259" key="2">
    <source>
        <dbReference type="Pfam" id="PF01425"/>
    </source>
</evidence>
<dbReference type="SUPFAM" id="SSF75304">
    <property type="entry name" value="Amidase signature (AS) enzymes"/>
    <property type="match status" value="1"/>
</dbReference>
<dbReference type="InterPro" id="IPR000120">
    <property type="entry name" value="Amidase"/>
</dbReference>
<protein>
    <submittedName>
        <fullName evidence="3">Amidase family protein</fullName>
    </submittedName>
</protein>
<comment type="similarity">
    <text evidence="1">Belongs to the amidase family.</text>
</comment>
<accession>A0ABT6B2V9</accession>